<reference evidence="1 2" key="2">
    <citation type="submission" date="2018-11" db="EMBL/GenBank/DDBJ databases">
        <authorList>
            <consortium name="Pathogen Informatics"/>
        </authorList>
    </citation>
    <scope>NUCLEOTIDE SEQUENCE [LARGE SCALE GENOMIC DNA]</scope>
</reference>
<accession>A0A0R3QH51</accession>
<dbReference type="AlphaFoldDB" id="A0A0R3QH51"/>
<dbReference type="STRING" id="42155.A0A0R3QH51"/>
<proteinExistence type="predicted"/>
<name>A0A0R3QH51_9BILA</name>
<organism evidence="3">
    <name type="scientific">Brugia timori</name>
    <dbReference type="NCBI Taxonomy" id="42155"/>
    <lineage>
        <taxon>Eukaryota</taxon>
        <taxon>Metazoa</taxon>
        <taxon>Ecdysozoa</taxon>
        <taxon>Nematoda</taxon>
        <taxon>Chromadorea</taxon>
        <taxon>Rhabditida</taxon>
        <taxon>Spirurina</taxon>
        <taxon>Spiruromorpha</taxon>
        <taxon>Filarioidea</taxon>
        <taxon>Onchocercidae</taxon>
        <taxon>Brugia</taxon>
    </lineage>
</organism>
<protein>
    <submittedName>
        <fullName evidence="3">DUF5808 domain-containing protein</fullName>
    </submittedName>
</protein>
<evidence type="ECO:0000313" key="1">
    <source>
        <dbReference type="EMBL" id="VDO17532.1"/>
    </source>
</evidence>
<sequence length="79" mass="9012">MAEIIIPEIYTRESNTDHNGRKVPVSLTKKFSYGTAGFRANATYLPFIVFRVGYLAGIRARYFILKFITSILSTHIIKI</sequence>
<evidence type="ECO:0000313" key="2">
    <source>
        <dbReference type="Proteomes" id="UP000280834"/>
    </source>
</evidence>
<keyword evidence="2" id="KW-1185">Reference proteome</keyword>
<dbReference type="WBParaSite" id="BTMF_0000571101-mRNA-1">
    <property type="protein sequence ID" value="BTMF_0000571101-mRNA-1"/>
    <property type="gene ID" value="BTMF_0000571101"/>
</dbReference>
<dbReference type="EMBL" id="UZAG01005151">
    <property type="protein sequence ID" value="VDO17532.1"/>
    <property type="molecule type" value="Genomic_DNA"/>
</dbReference>
<dbReference type="Proteomes" id="UP000280834">
    <property type="component" value="Unassembled WGS sequence"/>
</dbReference>
<gene>
    <name evidence="1" type="ORF">BTMF_LOCUS4983</name>
</gene>
<dbReference type="Gene3D" id="3.40.120.10">
    <property type="entry name" value="Alpha-D-Glucose-1,6-Bisphosphate, subunit A, domain 3"/>
    <property type="match status" value="1"/>
</dbReference>
<evidence type="ECO:0000313" key="3">
    <source>
        <dbReference type="WBParaSite" id="BTMF_0000571101-mRNA-1"/>
    </source>
</evidence>
<reference evidence="3" key="1">
    <citation type="submission" date="2017-02" db="UniProtKB">
        <authorList>
            <consortium name="WormBaseParasite"/>
        </authorList>
    </citation>
    <scope>IDENTIFICATION</scope>
</reference>